<feature type="transmembrane region" description="Helical" evidence="13">
    <location>
        <begin position="57"/>
        <end position="75"/>
    </location>
</feature>
<feature type="transmembrane region" description="Helical" evidence="13">
    <location>
        <begin position="12"/>
        <end position="30"/>
    </location>
</feature>
<dbReference type="SUPFAM" id="SSF81342">
    <property type="entry name" value="Transmembrane di-heme cytochromes"/>
    <property type="match status" value="1"/>
</dbReference>
<gene>
    <name evidence="15" type="ORF">GGD50_004578</name>
</gene>
<keyword evidence="8" id="KW-0249">Electron transport</keyword>
<evidence type="ECO:0000256" key="13">
    <source>
        <dbReference type="SAM" id="Phobius"/>
    </source>
</evidence>
<dbReference type="InterPro" id="IPR016174">
    <property type="entry name" value="Di-haem_cyt_TM"/>
</dbReference>
<keyword evidence="3" id="KW-0813">Transport</keyword>
<dbReference type="GO" id="GO:0022904">
    <property type="term" value="P:respiratory electron transport chain"/>
    <property type="evidence" value="ECO:0007669"/>
    <property type="project" value="InterPro"/>
</dbReference>
<sequence>MTQPIRSNYSPLQRLLHWTIALLIFFNLLFPDDMNAWHRIVRHGGTPSPDDISAANVHAYVGIIILVLALVRLGIRYTQGVPEETTGEPALFRIAARLAHVALYVLLFAMPLSGIAAYYFGVEAIGSVHAGILKVLLWALIIAHVAGALVHQFYWKTDVLRRMTIG</sequence>
<name>A0A7W9D346_9HYPH</name>
<dbReference type="GO" id="GO:0005886">
    <property type="term" value="C:plasma membrane"/>
    <property type="evidence" value="ECO:0007669"/>
    <property type="project" value="UniProtKB-SubCell"/>
</dbReference>
<evidence type="ECO:0000256" key="11">
    <source>
        <dbReference type="ARBA" id="ARBA00023136"/>
    </source>
</evidence>
<evidence type="ECO:0000256" key="5">
    <source>
        <dbReference type="ARBA" id="ARBA00022617"/>
    </source>
</evidence>
<evidence type="ECO:0000256" key="3">
    <source>
        <dbReference type="ARBA" id="ARBA00022448"/>
    </source>
</evidence>
<comment type="similarity">
    <text evidence="12">Belongs to the cytochrome b561 family.</text>
</comment>
<dbReference type="GO" id="GO:0009055">
    <property type="term" value="F:electron transfer activity"/>
    <property type="evidence" value="ECO:0007669"/>
    <property type="project" value="InterPro"/>
</dbReference>
<protein>
    <submittedName>
        <fullName evidence="15">Cytochrome b561</fullName>
    </submittedName>
</protein>
<evidence type="ECO:0000256" key="10">
    <source>
        <dbReference type="ARBA" id="ARBA00023004"/>
    </source>
</evidence>
<feature type="domain" description="Cytochrome b561 bacterial/Ni-hydrogenase" evidence="14">
    <location>
        <begin position="8"/>
        <end position="164"/>
    </location>
</feature>
<evidence type="ECO:0000256" key="4">
    <source>
        <dbReference type="ARBA" id="ARBA00022475"/>
    </source>
</evidence>
<evidence type="ECO:0000256" key="6">
    <source>
        <dbReference type="ARBA" id="ARBA00022692"/>
    </source>
</evidence>
<dbReference type="Proteomes" id="UP000549882">
    <property type="component" value="Unassembled WGS sequence"/>
</dbReference>
<evidence type="ECO:0000313" key="15">
    <source>
        <dbReference type="EMBL" id="MBB5575943.1"/>
    </source>
</evidence>
<accession>A0A7W9D346</accession>
<proteinExistence type="inferred from homology"/>
<evidence type="ECO:0000256" key="1">
    <source>
        <dbReference type="ARBA" id="ARBA00001970"/>
    </source>
</evidence>
<dbReference type="InterPro" id="IPR052168">
    <property type="entry name" value="Cytochrome_b561_oxidase"/>
</dbReference>
<evidence type="ECO:0000256" key="7">
    <source>
        <dbReference type="ARBA" id="ARBA00022723"/>
    </source>
</evidence>
<dbReference type="GO" id="GO:0046872">
    <property type="term" value="F:metal ion binding"/>
    <property type="evidence" value="ECO:0007669"/>
    <property type="project" value="UniProtKB-KW"/>
</dbReference>
<organism evidence="15 16">
    <name type="scientific">Rhizobium paranaense</name>
    <dbReference type="NCBI Taxonomy" id="1650438"/>
    <lineage>
        <taxon>Bacteria</taxon>
        <taxon>Pseudomonadati</taxon>
        <taxon>Pseudomonadota</taxon>
        <taxon>Alphaproteobacteria</taxon>
        <taxon>Hyphomicrobiales</taxon>
        <taxon>Rhizobiaceae</taxon>
        <taxon>Rhizobium/Agrobacterium group</taxon>
        <taxon>Rhizobium</taxon>
    </lineage>
</organism>
<keyword evidence="6 13" id="KW-0812">Transmembrane</keyword>
<dbReference type="Pfam" id="PF01292">
    <property type="entry name" value="Ni_hydr_CYTB"/>
    <property type="match status" value="1"/>
</dbReference>
<evidence type="ECO:0000259" key="14">
    <source>
        <dbReference type="Pfam" id="PF01292"/>
    </source>
</evidence>
<evidence type="ECO:0000256" key="9">
    <source>
        <dbReference type="ARBA" id="ARBA00022989"/>
    </source>
</evidence>
<evidence type="ECO:0000256" key="12">
    <source>
        <dbReference type="ARBA" id="ARBA00037975"/>
    </source>
</evidence>
<feature type="transmembrane region" description="Helical" evidence="13">
    <location>
        <begin position="132"/>
        <end position="155"/>
    </location>
</feature>
<reference evidence="15 16" key="1">
    <citation type="submission" date="2020-08" db="EMBL/GenBank/DDBJ databases">
        <title>Genomic Encyclopedia of Type Strains, Phase IV (KMG-V): Genome sequencing to study the core and pangenomes of soil and plant-associated prokaryotes.</title>
        <authorList>
            <person name="Whitman W."/>
        </authorList>
    </citation>
    <scope>NUCLEOTIDE SEQUENCE [LARGE SCALE GENOMIC DNA]</scope>
    <source>
        <strain evidence="15 16">SEMIA 4064</strain>
    </source>
</reference>
<evidence type="ECO:0000313" key="16">
    <source>
        <dbReference type="Proteomes" id="UP000549882"/>
    </source>
</evidence>
<evidence type="ECO:0000256" key="2">
    <source>
        <dbReference type="ARBA" id="ARBA00004651"/>
    </source>
</evidence>
<evidence type="ECO:0000256" key="8">
    <source>
        <dbReference type="ARBA" id="ARBA00022982"/>
    </source>
</evidence>
<keyword evidence="7" id="KW-0479">Metal-binding</keyword>
<comment type="subcellular location">
    <subcellularLocation>
        <location evidence="2">Cell membrane</location>
        <topology evidence="2">Multi-pass membrane protein</topology>
    </subcellularLocation>
</comment>
<comment type="caution">
    <text evidence="15">The sequence shown here is derived from an EMBL/GenBank/DDBJ whole genome shotgun (WGS) entry which is preliminary data.</text>
</comment>
<dbReference type="GO" id="GO:0020037">
    <property type="term" value="F:heme binding"/>
    <property type="evidence" value="ECO:0007669"/>
    <property type="project" value="TreeGrafter"/>
</dbReference>
<dbReference type="InterPro" id="IPR011577">
    <property type="entry name" value="Cyt_b561_bac/Ni-Hgenase"/>
</dbReference>
<dbReference type="AlphaFoldDB" id="A0A7W9D346"/>
<keyword evidence="11 13" id="KW-0472">Membrane</keyword>
<keyword evidence="5" id="KW-0349">Heme</keyword>
<keyword evidence="9 13" id="KW-1133">Transmembrane helix</keyword>
<dbReference type="RefSeq" id="WP_183939424.1">
    <property type="nucleotide sequence ID" value="NZ_JACHBI010000010.1"/>
</dbReference>
<keyword evidence="4" id="KW-1003">Cell membrane</keyword>
<feature type="transmembrane region" description="Helical" evidence="13">
    <location>
        <begin position="101"/>
        <end position="120"/>
    </location>
</feature>
<comment type="cofactor">
    <cofactor evidence="1">
        <name>heme b</name>
        <dbReference type="ChEBI" id="CHEBI:60344"/>
    </cofactor>
</comment>
<dbReference type="EMBL" id="JACHBI010000010">
    <property type="protein sequence ID" value="MBB5575943.1"/>
    <property type="molecule type" value="Genomic_DNA"/>
</dbReference>
<keyword evidence="16" id="KW-1185">Reference proteome</keyword>
<dbReference type="PANTHER" id="PTHR30529">
    <property type="entry name" value="CYTOCHROME B561"/>
    <property type="match status" value="1"/>
</dbReference>
<dbReference type="PANTHER" id="PTHR30529:SF7">
    <property type="entry name" value="CYTOCHROME B561 BACTERIAL_NI-HYDROGENASE DOMAIN-CONTAINING PROTEIN"/>
    <property type="match status" value="1"/>
</dbReference>
<keyword evidence="10" id="KW-0408">Iron</keyword>